<protein>
    <submittedName>
        <fullName evidence="1">Polyprotein</fullName>
    </submittedName>
</protein>
<name>K1XAS8_MARBU</name>
<sequence>MKQSSFDSCLFMSTNKDQLRIAALQTDNILIVVNPAIKAKEEKKLVKFKLRSKEMETFTHAEPMIFNRCKLSLDKKRFGLSVKQKGQDLKTAKLFVFVDGAFANNADLSSQIGFVAILSNKAYKCKRVTRAVLAFELYAMSLIKLRTTKKKRLMIDIIAIRELYERRELSKVQVDG</sequence>
<dbReference type="HOGENOM" id="CLU_1525479_0_0_1"/>
<dbReference type="eggNOG" id="KOG0017">
    <property type="taxonomic scope" value="Eukaryota"/>
</dbReference>
<gene>
    <name evidence="1" type="ORF">MBM_04202</name>
</gene>
<dbReference type="KEGG" id="mbe:MBM_04202"/>
<dbReference type="EMBL" id="JH921435">
    <property type="protein sequence ID" value="EKD17833.1"/>
    <property type="molecule type" value="Genomic_DNA"/>
</dbReference>
<evidence type="ECO:0000313" key="1">
    <source>
        <dbReference type="EMBL" id="EKD17833.1"/>
    </source>
</evidence>
<dbReference type="Proteomes" id="UP000006753">
    <property type="component" value="Unassembled WGS sequence"/>
</dbReference>
<dbReference type="OrthoDB" id="3751033at2759"/>
<accession>K1XAS8</accession>
<keyword evidence="2" id="KW-1185">Reference proteome</keyword>
<evidence type="ECO:0000313" key="2">
    <source>
        <dbReference type="Proteomes" id="UP000006753"/>
    </source>
</evidence>
<organism evidence="1 2">
    <name type="scientific">Marssonina brunnea f. sp. multigermtubi (strain MB_m1)</name>
    <name type="common">Marssonina leaf spot fungus</name>
    <dbReference type="NCBI Taxonomy" id="1072389"/>
    <lineage>
        <taxon>Eukaryota</taxon>
        <taxon>Fungi</taxon>
        <taxon>Dikarya</taxon>
        <taxon>Ascomycota</taxon>
        <taxon>Pezizomycotina</taxon>
        <taxon>Leotiomycetes</taxon>
        <taxon>Helotiales</taxon>
        <taxon>Drepanopezizaceae</taxon>
        <taxon>Drepanopeziza</taxon>
    </lineage>
</organism>
<dbReference type="AlphaFoldDB" id="K1XAS8"/>
<proteinExistence type="predicted"/>
<dbReference type="InParanoid" id="K1XAS8"/>
<reference evidence="1 2" key="1">
    <citation type="journal article" date="2012" name="BMC Genomics">
        <title>Sequencing the genome of Marssonina brunnea reveals fungus-poplar co-evolution.</title>
        <authorList>
            <person name="Zhu S."/>
            <person name="Cao Y.-Z."/>
            <person name="Jiang C."/>
            <person name="Tan B.-Y."/>
            <person name="Wang Z."/>
            <person name="Feng S."/>
            <person name="Zhang L."/>
            <person name="Su X.-H."/>
            <person name="Brejova B."/>
            <person name="Vinar T."/>
            <person name="Xu M."/>
            <person name="Wang M.-X."/>
            <person name="Zhang S.-G."/>
            <person name="Huang M.-R."/>
            <person name="Wu R."/>
            <person name="Zhou Y."/>
        </authorList>
    </citation>
    <scope>NUCLEOTIDE SEQUENCE [LARGE SCALE GENOMIC DNA]</scope>
    <source>
        <strain evidence="1 2">MB_m1</strain>
    </source>
</reference>